<protein>
    <submittedName>
        <fullName evidence="2">Uncharacterized protein</fullName>
    </submittedName>
</protein>
<dbReference type="RefSeq" id="WP_039397157.1">
    <property type="nucleotide sequence ID" value="NZ_JTDK01000006.1"/>
</dbReference>
<dbReference type="EMBL" id="JTDK01000006">
    <property type="protein sequence ID" value="KHK98544.1"/>
    <property type="molecule type" value="Genomic_DNA"/>
</dbReference>
<sequence length="97" mass="10709">MRAAPSWVAQIRATVAATVWQRVLGPSTINWGSVSGIFLPLILFCGFIGFVGMGFVLLLGGQSKKSQEYLRQKNAEDALLREAELKRAREDLGRTED</sequence>
<feature type="transmembrane region" description="Helical" evidence="1">
    <location>
        <begin position="37"/>
        <end position="61"/>
    </location>
</feature>
<reference evidence="2 3" key="1">
    <citation type="submission" date="2014-11" db="EMBL/GenBank/DDBJ databases">
        <title>Genome sequence of Microbacterium mangrovi MUSC 115(T).</title>
        <authorList>
            <person name="Lee L.-H."/>
        </authorList>
    </citation>
    <scope>NUCLEOTIDE SEQUENCE [LARGE SCALE GENOMIC DNA]</scope>
    <source>
        <strain evidence="2 3">MUSC 115</strain>
    </source>
</reference>
<evidence type="ECO:0000256" key="1">
    <source>
        <dbReference type="SAM" id="Phobius"/>
    </source>
</evidence>
<keyword evidence="1" id="KW-0812">Transmembrane</keyword>
<organism evidence="2 3">
    <name type="scientific">Microbacterium mangrovi</name>
    <dbReference type="NCBI Taxonomy" id="1348253"/>
    <lineage>
        <taxon>Bacteria</taxon>
        <taxon>Bacillati</taxon>
        <taxon>Actinomycetota</taxon>
        <taxon>Actinomycetes</taxon>
        <taxon>Micrococcales</taxon>
        <taxon>Microbacteriaceae</taxon>
        <taxon>Microbacterium</taxon>
    </lineage>
</organism>
<keyword evidence="1" id="KW-1133">Transmembrane helix</keyword>
<dbReference type="Proteomes" id="UP000031030">
    <property type="component" value="Unassembled WGS sequence"/>
</dbReference>
<accession>A0A0B2A4V4</accession>
<evidence type="ECO:0000313" key="2">
    <source>
        <dbReference type="EMBL" id="KHK98544.1"/>
    </source>
</evidence>
<dbReference type="AlphaFoldDB" id="A0A0B2A4V4"/>
<keyword evidence="3" id="KW-1185">Reference proteome</keyword>
<comment type="caution">
    <text evidence="2">The sequence shown here is derived from an EMBL/GenBank/DDBJ whole genome shotgun (WGS) entry which is preliminary data.</text>
</comment>
<keyword evidence="1" id="KW-0472">Membrane</keyword>
<proteinExistence type="predicted"/>
<evidence type="ECO:0000313" key="3">
    <source>
        <dbReference type="Proteomes" id="UP000031030"/>
    </source>
</evidence>
<gene>
    <name evidence="2" type="ORF">LK09_06095</name>
</gene>
<name>A0A0B2A4V4_9MICO</name>